<dbReference type="eggNOG" id="COG0210">
    <property type="taxonomic scope" value="Bacteria"/>
</dbReference>
<feature type="compositionally biased region" description="Low complexity" evidence="15">
    <location>
        <begin position="8"/>
        <end position="38"/>
    </location>
</feature>
<dbReference type="SUPFAM" id="SSF52540">
    <property type="entry name" value="P-loop containing nucleoside triphosphate hydrolases"/>
    <property type="match status" value="1"/>
</dbReference>
<keyword evidence="2 14" id="KW-0547">Nucleotide-binding</keyword>
<organism evidence="18 19">
    <name type="scientific">Mobilicoccus pelagius NBRC 104925</name>
    <dbReference type="NCBI Taxonomy" id="1089455"/>
    <lineage>
        <taxon>Bacteria</taxon>
        <taxon>Bacillati</taxon>
        <taxon>Actinomycetota</taxon>
        <taxon>Actinomycetes</taxon>
        <taxon>Micrococcales</taxon>
        <taxon>Dermatophilaceae</taxon>
        <taxon>Mobilicoccus</taxon>
    </lineage>
</organism>
<keyword evidence="3" id="KW-0227">DNA damage</keyword>
<dbReference type="eggNOG" id="COG2887">
    <property type="taxonomic scope" value="Bacteria"/>
</dbReference>
<gene>
    <name evidence="18" type="ORF">MOPEL_073_00520</name>
</gene>
<keyword evidence="9" id="KW-0234">DNA repair</keyword>
<protein>
    <recommendedName>
        <fullName evidence="12">DNA 3'-5' helicase</fullName>
        <ecNumber evidence="12">5.6.2.4</ecNumber>
    </recommendedName>
</protein>
<evidence type="ECO:0000256" key="15">
    <source>
        <dbReference type="SAM" id="MobiDB-lite"/>
    </source>
</evidence>
<dbReference type="InterPro" id="IPR011335">
    <property type="entry name" value="Restrct_endonuc-II-like"/>
</dbReference>
<evidence type="ECO:0000256" key="8">
    <source>
        <dbReference type="ARBA" id="ARBA00023125"/>
    </source>
</evidence>
<sequence length="1311" mass="137811">MTRPTSEGSSPARPRAAAGTATADAHDSTTPAPAREAAPTARYSAVAIAHALSLPTPTPEQRAVIEAPPTSMLVVAGAGSGKTETMSGRVVWLVANGLVAPERILGLTFTRKAAGELADRIGGRLRRLAATGLWTQPSSPEAPPAADVTSAAVLEADALPTVATYHSYAGTIVREHGLRLGIEPDARLLTEAAAWQYAHEIVVRYDGPMTEVDKAESTVTAAVRDLAGQLAEHLCTVEDLAAHLERLDTHVAGLPQGSGRFKGMPAPVKELLAHVHAQRRVLPLLEAYARTKSRAEALDFADQMALAATLAELDPGVARAERDRYSVVLLDEFQDTSEAQMRLLHALFADPRAGATRSVTAVGDPHQSIYGWRGASSTTLAAFPQRFTVPAGSLAVDAPLDVSAPGAAPEGADGGRTPSEPTAVGRAAATPSATGSTTDAAAAADAASTAAVPDRHGTGEGHETSSEQDPLGRDAVTAAGLPLPDGPDVDGACVSATVGVGAVDGRRTAAPLVPPVLPLSTSWRNDVAVLAVANATAAPLSAASPVPVRELRPSPVAGTGLVEAARLATATDEADYVADWIASQWWTPGGGRRHSGVSAAVLCRRRAQFAAVADALGARGIPVEVVGLGGLLTRPEVSDVVSLLRVVHDPTRGDALMRLLVGPSVRLGAADLDALGAWSRYLHRHRDDGPGAVSVSASGAPGADRSAQATAVDDDTDRPSLAEAVDALPPPGWQGGQGERLSAVAVERLQRLSAALATVRAAVGHPLPELVVLAERTLGVDVEVSASLDTLPETARRHLDAFVDAAAGFALGADRPTLGGFLDWLDAAREEERGLDSPASHVTEGAVQILTVHAAKGLEWDVVAVPGLVEAAFPSHRTYGAPPDGGLPAPTSKGWITGLGSIPYDLRGDREGLPRLPWDEVEDLTELAAAVKTFAAEGGSHALDEERRLAYVAFTRARHRLLLSASVWLDGEKPRVTSRFVTELRDLPGVVTTLTWEPDPEPDATNPALADTPAGRWPLVRDDPRDRAERVAATWVDLAGEEATAGADHARVASEEREELERLLALVDDAERDELRRLVELTDLLLAERAATVERARAVRLPGHLSTSALVELRSDAQGFADRLRRPMPSPPATAARLGTAFHSWIEQHYRRASLVDDLDLEGYADDVGEIPDLDRARQLFLESPWAEATPIEVEVALETVIDGVPVRGRIDAVFPRRDGGVTIVDWKTGSPPSPSRLAERSVQLAVYRLAYARWKGLSPDDVDAAFYYASTGTTVYPTLPEESALAAFVASLTDSPQGEDGASGDDDRRP</sequence>
<dbReference type="Gene3D" id="1.10.486.10">
    <property type="entry name" value="PCRA, domain 4"/>
    <property type="match status" value="1"/>
</dbReference>
<evidence type="ECO:0000256" key="1">
    <source>
        <dbReference type="ARBA" id="ARBA00022722"/>
    </source>
</evidence>
<dbReference type="RefSeq" id="WP_009482310.1">
    <property type="nucleotide sequence ID" value="NZ_BAFE01000052.1"/>
</dbReference>
<dbReference type="GO" id="GO:0003677">
    <property type="term" value="F:DNA binding"/>
    <property type="evidence" value="ECO:0007669"/>
    <property type="project" value="UniProtKB-KW"/>
</dbReference>
<dbReference type="PROSITE" id="PS51217">
    <property type="entry name" value="UVRD_HELICASE_CTER"/>
    <property type="match status" value="1"/>
</dbReference>
<evidence type="ECO:0000259" key="17">
    <source>
        <dbReference type="PROSITE" id="PS51217"/>
    </source>
</evidence>
<keyword evidence="5 14" id="KW-0347">Helicase</keyword>
<keyword evidence="7 14" id="KW-0067">ATP-binding</keyword>
<evidence type="ECO:0000256" key="4">
    <source>
        <dbReference type="ARBA" id="ARBA00022801"/>
    </source>
</evidence>
<evidence type="ECO:0000256" key="2">
    <source>
        <dbReference type="ARBA" id="ARBA00022741"/>
    </source>
</evidence>
<comment type="catalytic activity">
    <reaction evidence="13">
        <text>ATP + H2O = ADP + phosphate + H(+)</text>
        <dbReference type="Rhea" id="RHEA:13065"/>
        <dbReference type="ChEBI" id="CHEBI:15377"/>
        <dbReference type="ChEBI" id="CHEBI:15378"/>
        <dbReference type="ChEBI" id="CHEBI:30616"/>
        <dbReference type="ChEBI" id="CHEBI:43474"/>
        <dbReference type="ChEBI" id="CHEBI:456216"/>
        <dbReference type="EC" id="5.6.2.4"/>
    </reaction>
</comment>
<evidence type="ECO:0000256" key="6">
    <source>
        <dbReference type="ARBA" id="ARBA00022839"/>
    </source>
</evidence>
<evidence type="ECO:0000259" key="16">
    <source>
        <dbReference type="PROSITE" id="PS51198"/>
    </source>
</evidence>
<dbReference type="PANTHER" id="PTHR11070:SF55">
    <property type="entry name" value="DNA 3'-5' HELICASE"/>
    <property type="match status" value="1"/>
</dbReference>
<dbReference type="InterPro" id="IPR038726">
    <property type="entry name" value="PDDEXK_AddAB-type"/>
</dbReference>
<feature type="compositionally biased region" description="Basic and acidic residues" evidence="15">
    <location>
        <begin position="453"/>
        <end position="465"/>
    </location>
</feature>
<feature type="region of interest" description="Disordered" evidence="15">
    <location>
        <begin position="402"/>
        <end position="487"/>
    </location>
</feature>
<evidence type="ECO:0000256" key="3">
    <source>
        <dbReference type="ARBA" id="ARBA00022763"/>
    </source>
</evidence>
<dbReference type="Proteomes" id="UP000004367">
    <property type="component" value="Unassembled WGS sequence"/>
</dbReference>
<dbReference type="Gene3D" id="3.90.320.10">
    <property type="match status" value="1"/>
</dbReference>
<dbReference type="CDD" id="cd17932">
    <property type="entry name" value="DEXQc_UvrD"/>
    <property type="match status" value="1"/>
</dbReference>
<feature type="compositionally biased region" description="Low complexity" evidence="15">
    <location>
        <begin position="427"/>
        <end position="451"/>
    </location>
</feature>
<dbReference type="InterPro" id="IPR014016">
    <property type="entry name" value="UvrD-like_ATP-bd"/>
</dbReference>
<dbReference type="GO" id="GO:0043138">
    <property type="term" value="F:3'-5' DNA helicase activity"/>
    <property type="evidence" value="ECO:0007669"/>
    <property type="project" value="UniProtKB-EC"/>
</dbReference>
<dbReference type="SUPFAM" id="SSF52980">
    <property type="entry name" value="Restriction endonuclease-like"/>
    <property type="match status" value="1"/>
</dbReference>
<feature type="binding site" evidence="14">
    <location>
        <begin position="76"/>
        <end position="83"/>
    </location>
    <ligand>
        <name>ATP</name>
        <dbReference type="ChEBI" id="CHEBI:30616"/>
    </ligand>
</feature>
<dbReference type="Pfam" id="PF00580">
    <property type="entry name" value="UvrD-helicase"/>
    <property type="match status" value="1"/>
</dbReference>
<dbReference type="PROSITE" id="PS51198">
    <property type="entry name" value="UVRD_HELICASE_ATP_BIND"/>
    <property type="match status" value="1"/>
</dbReference>
<evidence type="ECO:0000256" key="5">
    <source>
        <dbReference type="ARBA" id="ARBA00022806"/>
    </source>
</evidence>
<dbReference type="EMBL" id="BAFE01000052">
    <property type="protein sequence ID" value="GAB48412.1"/>
    <property type="molecule type" value="Genomic_DNA"/>
</dbReference>
<dbReference type="InterPro" id="IPR027417">
    <property type="entry name" value="P-loop_NTPase"/>
</dbReference>
<keyword evidence="6" id="KW-0269">Exonuclease</keyword>
<dbReference type="Pfam" id="PF12705">
    <property type="entry name" value="PDDEXK_1"/>
    <property type="match status" value="1"/>
</dbReference>
<feature type="domain" description="UvrD-like helicase C-terminal" evidence="17">
    <location>
        <begin position="527"/>
        <end position="857"/>
    </location>
</feature>
<dbReference type="EC" id="5.6.2.4" evidence="12"/>
<evidence type="ECO:0000256" key="13">
    <source>
        <dbReference type="ARBA" id="ARBA00048988"/>
    </source>
</evidence>
<accession>H5URQ4</accession>
<keyword evidence="1" id="KW-0540">Nuclease</keyword>
<evidence type="ECO:0000256" key="7">
    <source>
        <dbReference type="ARBA" id="ARBA00022840"/>
    </source>
</evidence>
<evidence type="ECO:0000313" key="19">
    <source>
        <dbReference type="Proteomes" id="UP000004367"/>
    </source>
</evidence>
<dbReference type="GO" id="GO:0033202">
    <property type="term" value="C:DNA helicase complex"/>
    <property type="evidence" value="ECO:0007669"/>
    <property type="project" value="TreeGrafter"/>
</dbReference>
<evidence type="ECO:0000256" key="12">
    <source>
        <dbReference type="ARBA" id="ARBA00034808"/>
    </source>
</evidence>
<dbReference type="OrthoDB" id="4812256at2"/>
<dbReference type="InterPro" id="IPR014017">
    <property type="entry name" value="DNA_helicase_UvrD-like_C"/>
</dbReference>
<dbReference type="InterPro" id="IPR000212">
    <property type="entry name" value="DNA_helicase_UvrD/REP"/>
</dbReference>
<name>H5URQ4_9MICO</name>
<reference evidence="18 19" key="1">
    <citation type="submission" date="2012-02" db="EMBL/GenBank/DDBJ databases">
        <title>Whole genome shotgun sequence of Mobilicoccus pelagius NBRC 104925.</title>
        <authorList>
            <person name="Yoshida Y."/>
            <person name="Hosoyama A."/>
            <person name="Tsuchikane K."/>
            <person name="Katsumata H."/>
            <person name="Yamazaki S."/>
            <person name="Fujita N."/>
        </authorList>
    </citation>
    <scope>NUCLEOTIDE SEQUENCE [LARGE SCALE GENOMIC DNA]</scope>
    <source>
        <strain evidence="18 19">NBRC 104925</strain>
    </source>
</reference>
<feature type="domain" description="UvrD-like helicase ATP-binding" evidence="16">
    <location>
        <begin position="55"/>
        <end position="407"/>
    </location>
</feature>
<feature type="region of interest" description="Disordered" evidence="15">
    <location>
        <begin position="996"/>
        <end position="1021"/>
    </location>
</feature>
<dbReference type="STRING" id="1089455.MOPEL_073_00520"/>
<keyword evidence="4 14" id="KW-0378">Hydrolase</keyword>
<dbReference type="GO" id="GO:0005829">
    <property type="term" value="C:cytosol"/>
    <property type="evidence" value="ECO:0007669"/>
    <property type="project" value="TreeGrafter"/>
</dbReference>
<keyword evidence="19" id="KW-1185">Reference proteome</keyword>
<dbReference type="InterPro" id="IPR011604">
    <property type="entry name" value="PDDEXK-like_dom_sf"/>
</dbReference>
<keyword evidence="8" id="KW-0238">DNA-binding</keyword>
<feature type="region of interest" description="Disordered" evidence="15">
    <location>
        <begin position="1292"/>
        <end position="1311"/>
    </location>
</feature>
<dbReference type="Gene3D" id="3.40.50.300">
    <property type="entry name" value="P-loop containing nucleotide triphosphate hydrolases"/>
    <property type="match status" value="4"/>
</dbReference>
<keyword evidence="10" id="KW-0413">Isomerase</keyword>
<evidence type="ECO:0000256" key="11">
    <source>
        <dbReference type="ARBA" id="ARBA00034617"/>
    </source>
</evidence>
<proteinExistence type="predicted"/>
<feature type="region of interest" description="Disordered" evidence="15">
    <location>
        <begin position="1"/>
        <end position="38"/>
    </location>
</feature>
<evidence type="ECO:0000256" key="9">
    <source>
        <dbReference type="ARBA" id="ARBA00023204"/>
    </source>
</evidence>
<dbReference type="GO" id="GO:0004527">
    <property type="term" value="F:exonuclease activity"/>
    <property type="evidence" value="ECO:0007669"/>
    <property type="project" value="UniProtKB-KW"/>
</dbReference>
<dbReference type="Pfam" id="PF13361">
    <property type="entry name" value="UvrD_C"/>
    <property type="match status" value="2"/>
</dbReference>
<dbReference type="PANTHER" id="PTHR11070">
    <property type="entry name" value="UVRD / RECB / PCRA DNA HELICASE FAMILY MEMBER"/>
    <property type="match status" value="1"/>
</dbReference>
<dbReference type="GO" id="GO:0000725">
    <property type="term" value="P:recombinational repair"/>
    <property type="evidence" value="ECO:0007669"/>
    <property type="project" value="TreeGrafter"/>
</dbReference>
<evidence type="ECO:0000256" key="14">
    <source>
        <dbReference type="PROSITE-ProRule" id="PRU00560"/>
    </source>
</evidence>
<comment type="caution">
    <text evidence="18">The sequence shown here is derived from an EMBL/GenBank/DDBJ whole genome shotgun (WGS) entry which is preliminary data.</text>
</comment>
<feature type="compositionally biased region" description="Low complexity" evidence="15">
    <location>
        <begin position="690"/>
        <end position="703"/>
    </location>
</feature>
<dbReference type="GO" id="GO:0005524">
    <property type="term" value="F:ATP binding"/>
    <property type="evidence" value="ECO:0007669"/>
    <property type="project" value="UniProtKB-UniRule"/>
</dbReference>
<feature type="region of interest" description="Disordered" evidence="15">
    <location>
        <begin position="689"/>
        <end position="718"/>
    </location>
</feature>
<evidence type="ECO:0000313" key="18">
    <source>
        <dbReference type="EMBL" id="GAB48412.1"/>
    </source>
</evidence>
<evidence type="ECO:0000256" key="10">
    <source>
        <dbReference type="ARBA" id="ARBA00023235"/>
    </source>
</evidence>
<comment type="catalytic activity">
    <reaction evidence="11">
        <text>Couples ATP hydrolysis with the unwinding of duplex DNA by translocating in the 3'-5' direction.</text>
        <dbReference type="EC" id="5.6.2.4"/>
    </reaction>
</comment>